<gene>
    <name evidence="5" type="ORF">BVC80_1831g258</name>
</gene>
<dbReference type="SUPFAM" id="SSF101278">
    <property type="entry name" value="N-terminal domain of adenylylcyclase associated protein, CAP"/>
    <property type="match status" value="1"/>
</dbReference>
<dbReference type="InterPro" id="IPR017901">
    <property type="entry name" value="C-CAP_CF_C-like"/>
</dbReference>
<keyword evidence="6" id="KW-1185">Reference proteome</keyword>
<dbReference type="AlphaFoldDB" id="A0A200R7J7"/>
<dbReference type="EMBL" id="MVGT01000435">
    <property type="protein sequence ID" value="OVA18697.1"/>
    <property type="molecule type" value="Genomic_DNA"/>
</dbReference>
<dbReference type="InterPro" id="IPR013912">
    <property type="entry name" value="Adenylate_cyclase-assoc_CAP_C"/>
</dbReference>
<dbReference type="FunCoup" id="A0A200R7J7">
    <property type="interactions" value="2321"/>
</dbReference>
<dbReference type="FunFam" id="1.25.40.330:FF:000001">
    <property type="entry name" value="Adenylyl cyclase-associated protein"/>
    <property type="match status" value="1"/>
</dbReference>
<dbReference type="GO" id="GO:0008179">
    <property type="term" value="F:adenylate cyclase binding"/>
    <property type="evidence" value="ECO:0007669"/>
    <property type="project" value="TreeGrafter"/>
</dbReference>
<dbReference type="Pfam" id="PF21938">
    <property type="entry name" value="CAP_N"/>
    <property type="match status" value="1"/>
</dbReference>
<feature type="domain" description="C-CAP/cofactor C-like" evidence="4">
    <location>
        <begin position="316"/>
        <end position="453"/>
    </location>
</feature>
<dbReference type="OMA" id="PISDHIH"/>
<sequence>MDEKLIQRLESAVARLEAFSSGFRPGSSPDGIDDAPMDPAILAYDDLIAQFVGRFSSAAEKIGGKVLEVTKILEEAFSVQKELLTKIKQTQKPDIANLGEFLKPLNEVIMKANALTEGRRSDFFNHLKTAGDSLTALAWIAYSGKDCGMSLPIAHVEESWQMAEFYNNKILVEYKTKDPNHVEWAKALKELYLPGLRDYVKSFYPLGPVWSPTGKTTVAAPTPTPSKAPAPKVPAPPTPPPASLFSSESSNASSSQPKKGMAAVFQEISSEKPVTAGLRKVTDDMKTKNRTDRTGIVGASVKDTPTSSPSFSKAGPPKLELQMGRKWVVENQIGRKNLVIDDCDAKQSVYVYGCKDSVLQIQGKVNNITVDKCTKMGIVFTDVVAACEIVNCNRVEVQCQGSAPTISVDNTTGCQLYLSKDSLETSITTAKSSEINVLVPGSGTDGDWGEHALPQQFIHVFKDGHFVTTPVSHSGA</sequence>
<dbReference type="SUPFAM" id="SSF69340">
    <property type="entry name" value="C-terminal domain of adenylylcyclase associated protein"/>
    <property type="match status" value="1"/>
</dbReference>
<evidence type="ECO:0000256" key="1">
    <source>
        <dbReference type="ARBA" id="ARBA00007659"/>
    </source>
</evidence>
<dbReference type="Pfam" id="PF01213">
    <property type="entry name" value="CAP_N-CM"/>
    <property type="match status" value="1"/>
</dbReference>
<dbReference type="Gene3D" id="1.25.40.330">
    <property type="entry name" value="Adenylate cyclase-associated CAP, N-terminal domain"/>
    <property type="match status" value="1"/>
</dbReference>
<dbReference type="PROSITE" id="PS51329">
    <property type="entry name" value="C_CAP_COFACTOR_C"/>
    <property type="match status" value="1"/>
</dbReference>
<comment type="caution">
    <text evidence="5">The sequence shown here is derived from an EMBL/GenBank/DDBJ whole genome shotgun (WGS) entry which is preliminary data.</text>
</comment>
<dbReference type="PROSITE" id="PS01088">
    <property type="entry name" value="CAP_1"/>
    <property type="match status" value="1"/>
</dbReference>
<dbReference type="InterPro" id="IPR053950">
    <property type="entry name" value="CAP_N"/>
</dbReference>
<evidence type="ECO:0000259" key="4">
    <source>
        <dbReference type="PROSITE" id="PS51329"/>
    </source>
</evidence>
<dbReference type="STRING" id="56857.A0A200R7J7"/>
<evidence type="ECO:0000313" key="5">
    <source>
        <dbReference type="EMBL" id="OVA18697.1"/>
    </source>
</evidence>
<feature type="compositionally biased region" description="Pro residues" evidence="3">
    <location>
        <begin position="222"/>
        <end position="242"/>
    </location>
</feature>
<evidence type="ECO:0000313" key="6">
    <source>
        <dbReference type="Proteomes" id="UP000195402"/>
    </source>
</evidence>
<dbReference type="Gene3D" id="2.160.20.70">
    <property type="match status" value="1"/>
</dbReference>
<dbReference type="Pfam" id="PF08603">
    <property type="entry name" value="CAP_C"/>
    <property type="match status" value="1"/>
</dbReference>
<feature type="compositionally biased region" description="Low complexity" evidence="3">
    <location>
        <begin position="243"/>
        <end position="255"/>
    </location>
</feature>
<dbReference type="InterPro" id="IPR001837">
    <property type="entry name" value="Adenylate_cyclase-assoc_CAP"/>
</dbReference>
<dbReference type="FunFam" id="2.160.20.70:FF:000006">
    <property type="entry name" value="Adenylyl cyclase-associated protein"/>
    <property type="match status" value="1"/>
</dbReference>
<dbReference type="InterPro" id="IPR013992">
    <property type="entry name" value="Adenylate_cyclase-assoc_CAP_N"/>
</dbReference>
<dbReference type="InterPro" id="IPR036222">
    <property type="entry name" value="CAP_N_sf"/>
</dbReference>
<feature type="region of interest" description="Disordered" evidence="3">
    <location>
        <begin position="216"/>
        <end position="263"/>
    </location>
</feature>
<feature type="region of interest" description="Disordered" evidence="3">
    <location>
        <begin position="298"/>
        <end position="317"/>
    </location>
</feature>
<accession>A0A200R7J7</accession>
<dbReference type="GO" id="GO:0007015">
    <property type="term" value="P:actin filament organization"/>
    <property type="evidence" value="ECO:0007669"/>
    <property type="project" value="TreeGrafter"/>
</dbReference>
<dbReference type="PANTHER" id="PTHR10652:SF0">
    <property type="entry name" value="ADENYLYL CYCLASE-ASSOCIATED PROTEIN"/>
    <property type="match status" value="1"/>
</dbReference>
<evidence type="ECO:0000256" key="2">
    <source>
        <dbReference type="RuleBase" id="RU000647"/>
    </source>
</evidence>
<protein>
    <recommendedName>
        <fullName evidence="2">Adenylyl cyclase-associated protein</fullName>
    </recommendedName>
</protein>
<dbReference type="GO" id="GO:0003779">
    <property type="term" value="F:actin binding"/>
    <property type="evidence" value="ECO:0007669"/>
    <property type="project" value="InterPro"/>
</dbReference>
<organism evidence="5 6">
    <name type="scientific">Macleaya cordata</name>
    <name type="common">Five-seeded plume-poppy</name>
    <name type="synonym">Bocconia cordata</name>
    <dbReference type="NCBI Taxonomy" id="56857"/>
    <lineage>
        <taxon>Eukaryota</taxon>
        <taxon>Viridiplantae</taxon>
        <taxon>Streptophyta</taxon>
        <taxon>Embryophyta</taxon>
        <taxon>Tracheophyta</taxon>
        <taxon>Spermatophyta</taxon>
        <taxon>Magnoliopsida</taxon>
        <taxon>Ranunculales</taxon>
        <taxon>Papaveraceae</taxon>
        <taxon>Papaveroideae</taxon>
        <taxon>Macleaya</taxon>
    </lineage>
</organism>
<dbReference type="PANTHER" id="PTHR10652">
    <property type="entry name" value="ADENYLYL CYCLASE-ASSOCIATED PROTEIN"/>
    <property type="match status" value="1"/>
</dbReference>
<dbReference type="GO" id="GO:0005737">
    <property type="term" value="C:cytoplasm"/>
    <property type="evidence" value="ECO:0007669"/>
    <property type="project" value="TreeGrafter"/>
</dbReference>
<dbReference type="InterPro" id="IPR016098">
    <property type="entry name" value="CAP/MinC_C"/>
</dbReference>
<evidence type="ECO:0000256" key="3">
    <source>
        <dbReference type="SAM" id="MobiDB-lite"/>
    </source>
</evidence>
<reference evidence="5 6" key="1">
    <citation type="journal article" date="2017" name="Mol. Plant">
        <title>The Genome of Medicinal Plant Macleaya cordata Provides New Insights into Benzylisoquinoline Alkaloids Metabolism.</title>
        <authorList>
            <person name="Liu X."/>
            <person name="Liu Y."/>
            <person name="Huang P."/>
            <person name="Ma Y."/>
            <person name="Qing Z."/>
            <person name="Tang Q."/>
            <person name="Cao H."/>
            <person name="Cheng P."/>
            <person name="Zheng Y."/>
            <person name="Yuan Z."/>
            <person name="Zhou Y."/>
            <person name="Liu J."/>
            <person name="Tang Z."/>
            <person name="Zhuo Y."/>
            <person name="Zhang Y."/>
            <person name="Yu L."/>
            <person name="Huang J."/>
            <person name="Yang P."/>
            <person name="Peng Q."/>
            <person name="Zhang J."/>
            <person name="Jiang W."/>
            <person name="Zhang Z."/>
            <person name="Lin K."/>
            <person name="Ro D.K."/>
            <person name="Chen X."/>
            <person name="Xiong X."/>
            <person name="Shang Y."/>
            <person name="Huang S."/>
            <person name="Zeng J."/>
        </authorList>
    </citation>
    <scope>NUCLEOTIDE SEQUENCE [LARGE SCALE GENOMIC DNA]</scope>
    <source>
        <strain evidence="6">cv. BLH2017</strain>
        <tissue evidence="5">Root</tissue>
    </source>
</reference>
<dbReference type="OrthoDB" id="1601at2759"/>
<dbReference type="InterPro" id="IPR018106">
    <property type="entry name" value="CAP_CS_N"/>
</dbReference>
<dbReference type="GO" id="GO:0019933">
    <property type="term" value="P:cAMP-mediated signaling"/>
    <property type="evidence" value="ECO:0007669"/>
    <property type="project" value="TreeGrafter"/>
</dbReference>
<dbReference type="Proteomes" id="UP000195402">
    <property type="component" value="Unassembled WGS sequence"/>
</dbReference>
<proteinExistence type="inferred from homology"/>
<dbReference type="SMART" id="SM00673">
    <property type="entry name" value="CARP"/>
    <property type="match status" value="2"/>
</dbReference>
<comment type="similarity">
    <text evidence="1 2">Belongs to the CAP family.</text>
</comment>
<name>A0A200R7J7_MACCD</name>
<dbReference type="InterPro" id="IPR036223">
    <property type="entry name" value="CAP_C_sf"/>
</dbReference>
<dbReference type="InterPro" id="IPR006599">
    <property type="entry name" value="CARP_motif"/>
</dbReference>
<dbReference type="InParanoid" id="A0A200R7J7"/>